<organism evidence="2 3">
    <name type="scientific">Panagrellus redivivus</name>
    <name type="common">Microworm</name>
    <dbReference type="NCBI Taxonomy" id="6233"/>
    <lineage>
        <taxon>Eukaryota</taxon>
        <taxon>Metazoa</taxon>
        <taxon>Ecdysozoa</taxon>
        <taxon>Nematoda</taxon>
        <taxon>Chromadorea</taxon>
        <taxon>Rhabditida</taxon>
        <taxon>Tylenchina</taxon>
        <taxon>Panagrolaimomorpha</taxon>
        <taxon>Panagrolaimoidea</taxon>
        <taxon>Panagrolaimidae</taxon>
        <taxon>Panagrellus</taxon>
    </lineage>
</organism>
<evidence type="ECO:0000256" key="1">
    <source>
        <dbReference type="SAM" id="SignalP"/>
    </source>
</evidence>
<name>A0A7E4ZS87_PANRE</name>
<evidence type="ECO:0000313" key="2">
    <source>
        <dbReference type="Proteomes" id="UP000492821"/>
    </source>
</evidence>
<keyword evidence="2" id="KW-1185">Reference proteome</keyword>
<reference evidence="3" key="2">
    <citation type="submission" date="2020-10" db="UniProtKB">
        <authorList>
            <consortium name="WormBaseParasite"/>
        </authorList>
    </citation>
    <scope>IDENTIFICATION</scope>
</reference>
<reference evidence="2" key="1">
    <citation type="journal article" date="2013" name="Genetics">
        <title>The draft genome and transcriptome of Panagrellus redivivus are shaped by the harsh demands of a free-living lifestyle.</title>
        <authorList>
            <person name="Srinivasan J."/>
            <person name="Dillman A.R."/>
            <person name="Macchietto M.G."/>
            <person name="Heikkinen L."/>
            <person name="Lakso M."/>
            <person name="Fracchia K.M."/>
            <person name="Antoshechkin I."/>
            <person name="Mortazavi A."/>
            <person name="Wong G."/>
            <person name="Sternberg P.W."/>
        </authorList>
    </citation>
    <scope>NUCLEOTIDE SEQUENCE [LARGE SCALE GENOMIC DNA]</scope>
    <source>
        <strain evidence="2">MT8872</strain>
    </source>
</reference>
<sequence length="372" mass="41357">MPPRSTSSSVRNFGWLLFHFWLAARIQPASSGSDRQGPPCASISHPQAVCTANFRLPTANRPAGVEVEQMQMQSSLNDRRTGNGNGMPAALPLLLSVSDAKNGDVRRESDRTFFGGWVGEYDEGIGVPKQCQKKRTTTTLLLLMGKEGRNKAIHLGSDSPLRITQKVKVSNDDGDESGREYPIYLMNEITSQHLQIPKPFDIVSTFAPFPAGSSFVPPANSRTNFNQTRRRSLNPARAIVQIYIHVCVTLAVHPIHHQLLPPITTSICPRALCLRSLLFWFISTDGNEGKVNERKTDWLVSGRTRSIASDEQAPQLPPLGVSFVNKYEKQKQARVFAQRRYIRMMPYCCTLHCCADGHGKRVNCCIVSRLGV</sequence>
<dbReference type="WBParaSite" id="Pan_g1445.t1">
    <property type="protein sequence ID" value="Pan_g1445.t1"/>
    <property type="gene ID" value="Pan_g1445"/>
</dbReference>
<proteinExistence type="predicted"/>
<feature type="signal peptide" evidence="1">
    <location>
        <begin position="1"/>
        <end position="31"/>
    </location>
</feature>
<accession>A0A7E4ZS87</accession>
<protein>
    <submittedName>
        <fullName evidence="3">Secreted protein</fullName>
    </submittedName>
</protein>
<dbReference type="Proteomes" id="UP000492821">
    <property type="component" value="Unassembled WGS sequence"/>
</dbReference>
<feature type="chain" id="PRO_5028927852" evidence="1">
    <location>
        <begin position="32"/>
        <end position="372"/>
    </location>
</feature>
<keyword evidence="1" id="KW-0732">Signal</keyword>
<dbReference type="AlphaFoldDB" id="A0A7E4ZS87"/>
<evidence type="ECO:0000313" key="3">
    <source>
        <dbReference type="WBParaSite" id="Pan_g1445.t1"/>
    </source>
</evidence>